<dbReference type="Proteomes" id="UP000594468">
    <property type="component" value="Chromosome"/>
</dbReference>
<dbReference type="RefSeq" id="WP_195173022.1">
    <property type="nucleotide sequence ID" value="NZ_CP062983.1"/>
</dbReference>
<reference evidence="2 3" key="1">
    <citation type="submission" date="2020-02" db="EMBL/GenBank/DDBJ databases">
        <authorList>
            <person name="Zheng R.K."/>
            <person name="Sun C.M."/>
        </authorList>
    </citation>
    <scope>NUCLEOTIDE SEQUENCE [LARGE SCALE GENOMIC DNA]</scope>
    <source>
        <strain evidence="3">rifampicinis</strain>
    </source>
</reference>
<keyword evidence="1" id="KW-0472">Membrane</keyword>
<evidence type="ECO:0000313" key="2">
    <source>
        <dbReference type="EMBL" id="QPC84959.1"/>
    </source>
</evidence>
<name>A0A7S8IGR8_9CHLR</name>
<dbReference type="AlphaFoldDB" id="A0A7S8IGR8"/>
<feature type="transmembrane region" description="Helical" evidence="1">
    <location>
        <begin position="12"/>
        <end position="31"/>
    </location>
</feature>
<dbReference type="EMBL" id="CP062983">
    <property type="protein sequence ID" value="QPC84959.1"/>
    <property type="molecule type" value="Genomic_DNA"/>
</dbReference>
<evidence type="ECO:0000256" key="1">
    <source>
        <dbReference type="SAM" id="Phobius"/>
    </source>
</evidence>
<keyword evidence="1" id="KW-0812">Transmembrane</keyword>
<proteinExistence type="predicted"/>
<keyword evidence="1" id="KW-1133">Transmembrane helix</keyword>
<sequence>MSLNKTQVKFGIFVVGMAVTAVLVVVGISLLSRFIAAFQQGADPASIFRGHTLAIPEREEAYWRSTRTSAAIGTNEILPKRSEYEEMISAYWLAWDALGRAHLTGDTSDMATYWAGAAYAQAMADISPEQSESLQTSGHVLRLTFFSEDGSVVAFEDEGFFITRVVHSSTFRLKTSASVVMTLDQGFWRIRQITLRYS</sequence>
<protein>
    <submittedName>
        <fullName evidence="2">Uncharacterized protein</fullName>
    </submittedName>
</protein>
<accession>A0A7S8IGR8</accession>
<gene>
    <name evidence="2" type="ORF">G4Y79_11490</name>
</gene>
<evidence type="ECO:0000313" key="3">
    <source>
        <dbReference type="Proteomes" id="UP000594468"/>
    </source>
</evidence>
<keyword evidence="3" id="KW-1185">Reference proteome</keyword>
<dbReference type="KEGG" id="pmet:G4Y79_11490"/>
<organism evidence="2 3">
    <name type="scientific">Phototrophicus methaneseepsis</name>
    <dbReference type="NCBI Taxonomy" id="2710758"/>
    <lineage>
        <taxon>Bacteria</taxon>
        <taxon>Bacillati</taxon>
        <taxon>Chloroflexota</taxon>
        <taxon>Candidatus Thermofontia</taxon>
        <taxon>Phototrophicales</taxon>
        <taxon>Phototrophicaceae</taxon>
        <taxon>Phototrophicus</taxon>
    </lineage>
</organism>